<feature type="region of interest" description="Disordered" evidence="1">
    <location>
        <begin position="11"/>
        <end position="41"/>
    </location>
</feature>
<accession>A0A0A8YP75</accession>
<protein>
    <submittedName>
        <fullName evidence="2">Uncharacterized protein</fullName>
    </submittedName>
</protein>
<sequence>MRDHICPARCPLRHSKSLSPPPPPAVASVTCHLTPRSERLN</sequence>
<dbReference type="AlphaFoldDB" id="A0A0A8YP75"/>
<reference evidence="2" key="2">
    <citation type="journal article" date="2015" name="Data Brief">
        <title>Shoot transcriptome of the giant reed, Arundo donax.</title>
        <authorList>
            <person name="Barrero R.A."/>
            <person name="Guerrero F.D."/>
            <person name="Moolhuijzen P."/>
            <person name="Goolsby J.A."/>
            <person name="Tidwell J."/>
            <person name="Bellgard S.E."/>
            <person name="Bellgard M.I."/>
        </authorList>
    </citation>
    <scope>NUCLEOTIDE SEQUENCE</scope>
    <source>
        <tissue evidence="2">Shoot tissue taken approximately 20 cm above the soil surface</tissue>
    </source>
</reference>
<name>A0A0A8YP75_ARUDO</name>
<evidence type="ECO:0000313" key="2">
    <source>
        <dbReference type="EMBL" id="JAD27881.1"/>
    </source>
</evidence>
<dbReference type="EMBL" id="GBRH01270014">
    <property type="protein sequence ID" value="JAD27881.1"/>
    <property type="molecule type" value="Transcribed_RNA"/>
</dbReference>
<reference evidence="2" key="1">
    <citation type="submission" date="2014-09" db="EMBL/GenBank/DDBJ databases">
        <authorList>
            <person name="Magalhaes I.L.F."/>
            <person name="Oliveira U."/>
            <person name="Santos F.R."/>
            <person name="Vidigal T.H.D.A."/>
            <person name="Brescovit A.D."/>
            <person name="Santos A.J."/>
        </authorList>
    </citation>
    <scope>NUCLEOTIDE SEQUENCE</scope>
    <source>
        <tissue evidence="2">Shoot tissue taken approximately 20 cm above the soil surface</tissue>
    </source>
</reference>
<organism evidence="2">
    <name type="scientific">Arundo donax</name>
    <name type="common">Giant reed</name>
    <name type="synonym">Donax arundinaceus</name>
    <dbReference type="NCBI Taxonomy" id="35708"/>
    <lineage>
        <taxon>Eukaryota</taxon>
        <taxon>Viridiplantae</taxon>
        <taxon>Streptophyta</taxon>
        <taxon>Embryophyta</taxon>
        <taxon>Tracheophyta</taxon>
        <taxon>Spermatophyta</taxon>
        <taxon>Magnoliopsida</taxon>
        <taxon>Liliopsida</taxon>
        <taxon>Poales</taxon>
        <taxon>Poaceae</taxon>
        <taxon>PACMAD clade</taxon>
        <taxon>Arundinoideae</taxon>
        <taxon>Arundineae</taxon>
        <taxon>Arundo</taxon>
    </lineage>
</organism>
<proteinExistence type="predicted"/>
<evidence type="ECO:0000256" key="1">
    <source>
        <dbReference type="SAM" id="MobiDB-lite"/>
    </source>
</evidence>